<accession>A0AAE2VEC9</accession>
<evidence type="ECO:0000256" key="1">
    <source>
        <dbReference type="ARBA" id="ARBA00022737"/>
    </source>
</evidence>
<organism evidence="5 6">
    <name type="scientific">Oceaniferula flava</name>
    <dbReference type="NCBI Taxonomy" id="2800421"/>
    <lineage>
        <taxon>Bacteria</taxon>
        <taxon>Pseudomonadati</taxon>
        <taxon>Verrucomicrobiota</taxon>
        <taxon>Verrucomicrobiia</taxon>
        <taxon>Verrucomicrobiales</taxon>
        <taxon>Verrucomicrobiaceae</taxon>
        <taxon>Oceaniferula</taxon>
    </lineage>
</organism>
<dbReference type="InterPro" id="IPR002110">
    <property type="entry name" value="Ankyrin_rpt"/>
</dbReference>
<name>A0AAE2VEC9_9BACT</name>
<keyword evidence="6" id="KW-1185">Reference proteome</keyword>
<dbReference type="AlphaFoldDB" id="A0AAE2VEC9"/>
<evidence type="ECO:0000313" key="6">
    <source>
        <dbReference type="Proteomes" id="UP000634206"/>
    </source>
</evidence>
<dbReference type="SMART" id="SM00248">
    <property type="entry name" value="ANK"/>
    <property type="match status" value="5"/>
</dbReference>
<dbReference type="PANTHER" id="PTHR24178:SF9">
    <property type="entry name" value="ANK_REP_REGION DOMAIN-CONTAINING PROTEIN"/>
    <property type="match status" value="1"/>
</dbReference>
<dbReference type="Proteomes" id="UP000634206">
    <property type="component" value="Unassembled WGS sequence"/>
</dbReference>
<keyword evidence="1" id="KW-0677">Repeat</keyword>
<dbReference type="InterPro" id="IPR036770">
    <property type="entry name" value="Ankyrin_rpt-contain_sf"/>
</dbReference>
<sequence>MHSLYSSLLLGLVGAAMVLTSCGGKKEQAVQELETSGYQATPEDFLRAAENGDVKALQLFVEHEMDLTATDDNGWTAMHLAARANRQESIAFLLDAGMKVDTTGLDGVTPLMLACREGNASMARYLLKQGAKPELKDDKKRSALILAVDGGHRSCVEEVAPFSRSQLDTALLYAASKGKHQVIDTLTAYGASVYVRHTGGMTPLMLAAQHGHRKTVQALLESGSNRFAVNEHGWTAAQVAAASGKDQLASELSGEPDAYELALDEPSDEEGVEWADPASIETDSLPAPAETGTTTEVARQDPAAPQETETVAEAEATPAPPTNTGQSLANDTPAAATHQSTVAATRRPRTQEKHLPFIAGKKIATRAETPAAVAEDLKMVDYQQKPLPLMVENTSAAAGGSGSKAQLRKLYGSQEKVEVSEGEMIPDTRFKIVSIRRMLNHSKITDGQPADVSVVEIEDVKTGQRRSMTAKIPATAAEPWAVLRSQSSGETYAARAGQKFTTASGRQFTITDVRPNQLIITADDSGEVSTIPLGR</sequence>
<dbReference type="PROSITE" id="PS50088">
    <property type="entry name" value="ANK_REPEAT"/>
    <property type="match status" value="3"/>
</dbReference>
<proteinExistence type="predicted"/>
<evidence type="ECO:0000256" key="4">
    <source>
        <dbReference type="SAM" id="MobiDB-lite"/>
    </source>
</evidence>
<feature type="compositionally biased region" description="Low complexity" evidence="4">
    <location>
        <begin position="302"/>
        <end position="317"/>
    </location>
</feature>
<protein>
    <submittedName>
        <fullName evidence="5">Ankyrin repeat domain-containing protein</fullName>
    </submittedName>
</protein>
<evidence type="ECO:0000313" key="5">
    <source>
        <dbReference type="EMBL" id="MBK1855659.1"/>
    </source>
</evidence>
<feature type="repeat" description="ANK" evidence="3">
    <location>
        <begin position="73"/>
        <end position="105"/>
    </location>
</feature>
<gene>
    <name evidence="5" type="ORF">JIN83_11860</name>
</gene>
<feature type="repeat" description="ANK" evidence="3">
    <location>
        <begin position="106"/>
        <end position="138"/>
    </location>
</feature>
<evidence type="ECO:0000256" key="2">
    <source>
        <dbReference type="ARBA" id="ARBA00023043"/>
    </source>
</evidence>
<evidence type="ECO:0000256" key="3">
    <source>
        <dbReference type="PROSITE-ProRule" id="PRU00023"/>
    </source>
</evidence>
<dbReference type="Pfam" id="PF12796">
    <property type="entry name" value="Ank_2"/>
    <property type="match status" value="2"/>
</dbReference>
<reference evidence="5" key="1">
    <citation type="submission" date="2021-01" db="EMBL/GenBank/DDBJ databases">
        <title>Modified the classification status of verrucomicrobia.</title>
        <authorList>
            <person name="Feng X."/>
        </authorList>
    </citation>
    <scope>NUCLEOTIDE SEQUENCE</scope>
    <source>
        <strain evidence="5">5K15</strain>
    </source>
</reference>
<comment type="caution">
    <text evidence="5">The sequence shown here is derived from an EMBL/GenBank/DDBJ whole genome shotgun (WGS) entry which is preliminary data.</text>
</comment>
<dbReference type="PANTHER" id="PTHR24178">
    <property type="entry name" value="MOLTING PROTEIN MLT-4"/>
    <property type="match status" value="1"/>
</dbReference>
<dbReference type="EMBL" id="JAENIG010000007">
    <property type="protein sequence ID" value="MBK1855659.1"/>
    <property type="molecule type" value="Genomic_DNA"/>
</dbReference>
<dbReference type="SUPFAM" id="SSF48403">
    <property type="entry name" value="Ankyrin repeat"/>
    <property type="match status" value="1"/>
</dbReference>
<feature type="region of interest" description="Disordered" evidence="4">
    <location>
        <begin position="280"/>
        <end position="349"/>
    </location>
</feature>
<keyword evidence="2 3" id="KW-0040">ANK repeat</keyword>
<dbReference type="RefSeq" id="WP_309490271.1">
    <property type="nucleotide sequence ID" value="NZ_JAENIG010000007.1"/>
</dbReference>
<dbReference type="Gene3D" id="1.25.40.20">
    <property type="entry name" value="Ankyrin repeat-containing domain"/>
    <property type="match status" value="2"/>
</dbReference>
<dbReference type="PROSITE" id="PS50297">
    <property type="entry name" value="ANK_REP_REGION"/>
    <property type="match status" value="3"/>
</dbReference>
<feature type="repeat" description="ANK" evidence="3">
    <location>
        <begin position="199"/>
        <end position="231"/>
    </location>
</feature>